<keyword evidence="4" id="KW-1185">Reference proteome</keyword>
<name>A0A6A4I326_9AGAR</name>
<evidence type="ECO:0000313" key="3">
    <source>
        <dbReference type="EMBL" id="KAE9403557.1"/>
    </source>
</evidence>
<keyword evidence="2" id="KW-0732">Signal</keyword>
<dbReference type="AlphaFoldDB" id="A0A6A4I326"/>
<dbReference type="OrthoDB" id="2576580at2759"/>
<dbReference type="Proteomes" id="UP000799118">
    <property type="component" value="Unassembled WGS sequence"/>
</dbReference>
<evidence type="ECO:0000256" key="2">
    <source>
        <dbReference type="SAM" id="SignalP"/>
    </source>
</evidence>
<dbReference type="EMBL" id="ML769424">
    <property type="protein sequence ID" value="KAE9403557.1"/>
    <property type="molecule type" value="Genomic_DNA"/>
</dbReference>
<reference evidence="3" key="1">
    <citation type="journal article" date="2019" name="Environ. Microbiol.">
        <title>Fungal ecological strategies reflected in gene transcription - a case study of two litter decomposers.</title>
        <authorList>
            <person name="Barbi F."/>
            <person name="Kohler A."/>
            <person name="Barry K."/>
            <person name="Baskaran P."/>
            <person name="Daum C."/>
            <person name="Fauchery L."/>
            <person name="Ihrmark K."/>
            <person name="Kuo A."/>
            <person name="LaButti K."/>
            <person name="Lipzen A."/>
            <person name="Morin E."/>
            <person name="Grigoriev I.V."/>
            <person name="Henrissat B."/>
            <person name="Lindahl B."/>
            <person name="Martin F."/>
        </authorList>
    </citation>
    <scope>NUCLEOTIDE SEQUENCE</scope>
    <source>
        <strain evidence="3">JB14</strain>
    </source>
</reference>
<evidence type="ECO:0000313" key="4">
    <source>
        <dbReference type="Proteomes" id="UP000799118"/>
    </source>
</evidence>
<feature type="chain" id="PRO_5025580650" evidence="2">
    <location>
        <begin position="22"/>
        <end position="189"/>
    </location>
</feature>
<feature type="region of interest" description="Disordered" evidence="1">
    <location>
        <begin position="124"/>
        <end position="165"/>
    </location>
</feature>
<feature type="signal peptide" evidence="2">
    <location>
        <begin position="1"/>
        <end position="21"/>
    </location>
</feature>
<accession>A0A6A4I326</accession>
<feature type="compositionally biased region" description="Low complexity" evidence="1">
    <location>
        <begin position="128"/>
        <end position="165"/>
    </location>
</feature>
<evidence type="ECO:0000256" key="1">
    <source>
        <dbReference type="SAM" id="MobiDB-lite"/>
    </source>
</evidence>
<proteinExistence type="predicted"/>
<gene>
    <name evidence="3" type="ORF">BT96DRAFT_990216</name>
</gene>
<sequence>MIARLPVTLAAVAALFTVASAQLEVLSPGGSNEWWVANTSNLLVWNCKESQVQTFNVLVDNPNMASAEAIIAQQANFDCSLTVTQDQMGGFPVGTGYTVQLANPINDSDIYAQSSPFEIKAANSPFPSTTSVDSATVTSASGTSAGSSSASPTSGSSSDSSKSNDSASLKASMGYATAFAAAIVGMYLL</sequence>
<organism evidence="3 4">
    <name type="scientific">Gymnopus androsaceus JB14</name>
    <dbReference type="NCBI Taxonomy" id="1447944"/>
    <lineage>
        <taxon>Eukaryota</taxon>
        <taxon>Fungi</taxon>
        <taxon>Dikarya</taxon>
        <taxon>Basidiomycota</taxon>
        <taxon>Agaricomycotina</taxon>
        <taxon>Agaricomycetes</taxon>
        <taxon>Agaricomycetidae</taxon>
        <taxon>Agaricales</taxon>
        <taxon>Marasmiineae</taxon>
        <taxon>Omphalotaceae</taxon>
        <taxon>Gymnopus</taxon>
    </lineage>
</organism>
<protein>
    <submittedName>
        <fullName evidence="3">Uncharacterized protein</fullName>
    </submittedName>
</protein>